<dbReference type="PRINTS" id="PR00950">
    <property type="entry name" value="TYPE3IMSPROT"/>
</dbReference>
<dbReference type="EMBL" id="OBEK01000002">
    <property type="protein sequence ID" value="SNZ09672.1"/>
    <property type="molecule type" value="Genomic_DNA"/>
</dbReference>
<evidence type="ECO:0000313" key="13">
    <source>
        <dbReference type="EMBL" id="SNZ09672.1"/>
    </source>
</evidence>
<evidence type="ECO:0000256" key="3">
    <source>
        <dbReference type="ARBA" id="ARBA00021622"/>
    </source>
</evidence>
<proteinExistence type="inferred from homology"/>
<feature type="transmembrane region" description="Helical" evidence="12">
    <location>
        <begin position="38"/>
        <end position="58"/>
    </location>
</feature>
<reference evidence="14" key="1">
    <citation type="submission" date="2017-09" db="EMBL/GenBank/DDBJ databases">
        <authorList>
            <person name="Varghese N."/>
            <person name="Submissions S."/>
        </authorList>
    </citation>
    <scope>NUCLEOTIDE SEQUENCE [LARGE SCALE GENOMIC DNA]</scope>
    <source>
        <strain evidence="14">CGMCC 1.8913</strain>
    </source>
</reference>
<comment type="subcellular location">
    <subcellularLocation>
        <location evidence="1">Cell membrane</location>
        <topology evidence="1">Multi-pass membrane protein</topology>
    </subcellularLocation>
</comment>
<sequence>MKYRLDLQFFAGEKTEKATSKKRQDTRKKGQVAKSQDINTAFLLLLSLGLLALMGGYFKDQFLYLFTHVFDEYLTKDITANTVQTLLIEMSISLAKIVGPVMAIAIIAGVVSNFAQFGFLFSPEAIKFDLKKMDPIQGAKRIFSARALVELVKSLLKISLVGAVTFIILWQNMDTVMTMFTKTAENALQFFGRITLYMGFAATVVLLFIAVIDYVYQRFDFEKNIKMSKQDIKDEHKNMEGNPLIRSKIKEKQRQMSMMRMMSEVPKADVVITNPTHFAIAIQYDESKSDTPIVVAKGMDHVAFRIREIAKANNVTMVENKPLARGLYSKVELNQPIKEEFFQAVAEVLAFVYRTERKM</sequence>
<evidence type="ECO:0000256" key="5">
    <source>
        <dbReference type="ARBA" id="ARBA00022475"/>
    </source>
</evidence>
<dbReference type="PANTHER" id="PTHR30531:SF12">
    <property type="entry name" value="FLAGELLAR BIOSYNTHETIC PROTEIN FLHB"/>
    <property type="match status" value="1"/>
</dbReference>
<dbReference type="STRING" id="586416.GZ22_06935"/>
<feature type="transmembrane region" description="Helical" evidence="12">
    <location>
        <begin position="97"/>
        <end position="122"/>
    </location>
</feature>
<dbReference type="Gene3D" id="6.10.250.2080">
    <property type="match status" value="1"/>
</dbReference>
<evidence type="ECO:0000256" key="9">
    <source>
        <dbReference type="ARBA" id="ARBA00022989"/>
    </source>
</evidence>
<keyword evidence="5 12" id="KW-1003">Cell membrane</keyword>
<protein>
    <recommendedName>
        <fullName evidence="3 12">Flagellar biosynthetic protein FlhB</fullName>
    </recommendedName>
</protein>
<dbReference type="GO" id="GO:0005886">
    <property type="term" value="C:plasma membrane"/>
    <property type="evidence" value="ECO:0007669"/>
    <property type="project" value="UniProtKB-SubCell"/>
</dbReference>
<organism evidence="13 14">
    <name type="scientific">Terribacillus aidingensis</name>
    <dbReference type="NCBI Taxonomy" id="586416"/>
    <lineage>
        <taxon>Bacteria</taxon>
        <taxon>Bacillati</taxon>
        <taxon>Bacillota</taxon>
        <taxon>Bacilli</taxon>
        <taxon>Bacillales</taxon>
        <taxon>Bacillaceae</taxon>
        <taxon>Terribacillus</taxon>
    </lineage>
</organism>
<evidence type="ECO:0000256" key="11">
    <source>
        <dbReference type="ARBA" id="ARBA00023225"/>
    </source>
</evidence>
<evidence type="ECO:0000256" key="6">
    <source>
        <dbReference type="ARBA" id="ARBA00022692"/>
    </source>
</evidence>
<feature type="transmembrane region" description="Helical" evidence="12">
    <location>
        <begin position="143"/>
        <end position="170"/>
    </location>
</feature>
<dbReference type="OrthoDB" id="9775106at2"/>
<dbReference type="AlphaFoldDB" id="A0A285NJI0"/>
<dbReference type="FunFam" id="3.40.1690.10:FF:000001">
    <property type="entry name" value="Flagellar biosynthetic protein FlhB"/>
    <property type="match status" value="1"/>
</dbReference>
<evidence type="ECO:0000256" key="7">
    <source>
        <dbReference type="ARBA" id="ARBA00022795"/>
    </source>
</evidence>
<keyword evidence="13" id="KW-0969">Cilium</keyword>
<keyword evidence="7 12" id="KW-1005">Bacterial flagellum biogenesis</keyword>
<keyword evidence="9 12" id="KW-1133">Transmembrane helix</keyword>
<dbReference type="InterPro" id="IPR006136">
    <property type="entry name" value="FlhB"/>
</dbReference>
<comment type="function">
    <text evidence="12">Required for formation of the rod structure in the basal body of the flagellar apparatus. Together with FliI and FliH, may constitute the export apparatus of flagellin.</text>
</comment>
<evidence type="ECO:0000256" key="12">
    <source>
        <dbReference type="RuleBase" id="RU364091"/>
    </source>
</evidence>
<keyword evidence="4 12" id="KW-0813">Transport</keyword>
<comment type="similarity">
    <text evidence="2 12">Belongs to the type III secretion exporter family.</text>
</comment>
<evidence type="ECO:0000256" key="2">
    <source>
        <dbReference type="ARBA" id="ARBA00010690"/>
    </source>
</evidence>
<dbReference type="GO" id="GO:0009306">
    <property type="term" value="P:protein secretion"/>
    <property type="evidence" value="ECO:0007669"/>
    <property type="project" value="InterPro"/>
</dbReference>
<dbReference type="Proteomes" id="UP000219356">
    <property type="component" value="Unassembled WGS sequence"/>
</dbReference>
<keyword evidence="10 12" id="KW-0472">Membrane</keyword>
<keyword evidence="6 12" id="KW-0812">Transmembrane</keyword>
<accession>A0A285NJI0</accession>
<dbReference type="RefSeq" id="WP_097040453.1">
    <property type="nucleotide sequence ID" value="NZ_OBEK01000002.1"/>
</dbReference>
<keyword evidence="14" id="KW-1185">Reference proteome</keyword>
<dbReference type="NCBIfam" id="TIGR00328">
    <property type="entry name" value="flhB"/>
    <property type="match status" value="1"/>
</dbReference>
<keyword evidence="8 12" id="KW-0653">Protein transport</keyword>
<gene>
    <name evidence="12" type="primary">flhB</name>
    <name evidence="13" type="ORF">SAMN05421503_1305</name>
</gene>
<evidence type="ECO:0000313" key="14">
    <source>
        <dbReference type="Proteomes" id="UP000219356"/>
    </source>
</evidence>
<keyword evidence="13" id="KW-0282">Flagellum</keyword>
<feature type="transmembrane region" description="Helical" evidence="12">
    <location>
        <begin position="190"/>
        <end position="216"/>
    </location>
</feature>
<dbReference type="PANTHER" id="PTHR30531">
    <property type="entry name" value="FLAGELLAR BIOSYNTHETIC PROTEIN FLHB"/>
    <property type="match status" value="1"/>
</dbReference>
<dbReference type="SUPFAM" id="SSF160544">
    <property type="entry name" value="EscU C-terminal domain-like"/>
    <property type="match status" value="1"/>
</dbReference>
<evidence type="ECO:0000256" key="1">
    <source>
        <dbReference type="ARBA" id="ARBA00004651"/>
    </source>
</evidence>
<dbReference type="GO" id="GO:0044780">
    <property type="term" value="P:bacterial-type flagellum assembly"/>
    <property type="evidence" value="ECO:0007669"/>
    <property type="project" value="InterPro"/>
</dbReference>
<keyword evidence="11 12" id="KW-1006">Bacterial flagellum protein export</keyword>
<evidence type="ECO:0000256" key="8">
    <source>
        <dbReference type="ARBA" id="ARBA00022927"/>
    </source>
</evidence>
<evidence type="ECO:0000256" key="10">
    <source>
        <dbReference type="ARBA" id="ARBA00023136"/>
    </source>
</evidence>
<name>A0A285NJI0_9BACI</name>
<keyword evidence="13" id="KW-0966">Cell projection</keyword>
<evidence type="ECO:0000256" key="4">
    <source>
        <dbReference type="ARBA" id="ARBA00022448"/>
    </source>
</evidence>
<dbReference type="Pfam" id="PF01312">
    <property type="entry name" value="Bac_export_2"/>
    <property type="match status" value="1"/>
</dbReference>
<dbReference type="InterPro" id="IPR006135">
    <property type="entry name" value="T3SS_substrate_exporter"/>
</dbReference>
<dbReference type="InterPro" id="IPR029025">
    <property type="entry name" value="T3SS_substrate_exporter_C"/>
</dbReference>
<dbReference type="Gene3D" id="3.40.1690.10">
    <property type="entry name" value="secretion proteins EscU"/>
    <property type="match status" value="1"/>
</dbReference>